<dbReference type="InterPro" id="IPR050748">
    <property type="entry name" value="Glycosyltrans_8_dom-fam"/>
</dbReference>
<dbReference type="InterPro" id="IPR029044">
    <property type="entry name" value="Nucleotide-diphossugar_trans"/>
</dbReference>
<dbReference type="Gene3D" id="3.90.550.10">
    <property type="entry name" value="Spore Coat Polysaccharide Biosynthesis Protein SpsA, Chain A"/>
    <property type="match status" value="1"/>
</dbReference>
<dbReference type="EMBL" id="CP150951">
    <property type="protein sequence ID" value="WZC47766.1"/>
    <property type="molecule type" value="Genomic_DNA"/>
</dbReference>
<dbReference type="PANTHER" id="PTHR13778">
    <property type="entry name" value="GLYCOSYLTRANSFERASE 8 DOMAIN-CONTAINING PROTEIN"/>
    <property type="match status" value="1"/>
</dbReference>
<dbReference type="SUPFAM" id="SSF53448">
    <property type="entry name" value="Nucleotide-diphospho-sugar transferases"/>
    <property type="match status" value="1"/>
</dbReference>
<dbReference type="InterPro" id="IPR002495">
    <property type="entry name" value="Glyco_trans_8"/>
</dbReference>
<sequence length="315" mass="35654">MTVPPTTQIAFATDQAGIGPCALAIDTALRATTGKVAVHLLHSELDEGTVTGIKNVVGSYQEAELHLHPMQKTKMQDVAIDHLYITTMTLARLLLPEILNGRVIYLDFDTIIRGDLAALAQIDLQGHVAAAVRDFGIVDMRQWALHTPENASAKHKRRAARAKKRLADTEARIGKGMTEDYFNAGVLLLDCDAISNDPTLAKQIRDVEAASKFELMDQDWLNTVLKGRVLLIDPKWNSFWGNPKSGTSRYTADMQDTYAASRNDPAIVHFSGRFKPWDFHLSHYYSHRRRWIWRFHWAQLRFWWRLRKAKGPAKA</sequence>
<accession>A0ABZ2V008</accession>
<dbReference type="Pfam" id="PF01501">
    <property type="entry name" value="Glyco_transf_8"/>
    <property type="match status" value="1"/>
</dbReference>
<proteinExistence type="predicted"/>
<organism evidence="4 5">
    <name type="scientific">Yoonia phaeophyticola</name>
    <dbReference type="NCBI Taxonomy" id="3137369"/>
    <lineage>
        <taxon>Bacteria</taxon>
        <taxon>Pseudomonadati</taxon>
        <taxon>Pseudomonadota</taxon>
        <taxon>Alphaproteobacteria</taxon>
        <taxon>Rhodobacterales</taxon>
        <taxon>Paracoccaceae</taxon>
        <taxon>Yoonia</taxon>
    </lineage>
</organism>
<evidence type="ECO:0000256" key="1">
    <source>
        <dbReference type="ARBA" id="ARBA00022676"/>
    </source>
</evidence>
<keyword evidence="5" id="KW-1185">Reference proteome</keyword>
<keyword evidence="3" id="KW-0479">Metal-binding</keyword>
<reference evidence="5" key="1">
    <citation type="submission" date="2024-04" db="EMBL/GenBank/DDBJ databases">
        <title>Phylogenomic analyses of a clade within the roseobacter group suggest taxonomic reassignments of species of the genera Aestuariivita, Citreicella, Loktanella, Nautella, Pelagibaca, Ruegeria, Thalassobius, Thiobacimonas and Tropicibacter, and the proposal o.</title>
        <authorList>
            <person name="Jeon C.O."/>
        </authorList>
    </citation>
    <scope>NUCLEOTIDE SEQUENCE [LARGE SCALE GENOMIC DNA]</scope>
    <source>
        <strain evidence="5">BS5-3</strain>
    </source>
</reference>
<dbReference type="RefSeq" id="WP_341365886.1">
    <property type="nucleotide sequence ID" value="NZ_CP150951.2"/>
</dbReference>
<keyword evidence="1" id="KW-0328">Glycosyltransferase</keyword>
<name>A0ABZ2V008_9RHOB</name>
<evidence type="ECO:0000256" key="2">
    <source>
        <dbReference type="ARBA" id="ARBA00022679"/>
    </source>
</evidence>
<protein>
    <submittedName>
        <fullName evidence="4">Glycosyltransferase family 8 protein</fullName>
    </submittedName>
</protein>
<keyword evidence="2" id="KW-0808">Transferase</keyword>
<dbReference type="Proteomes" id="UP001440612">
    <property type="component" value="Chromosome"/>
</dbReference>
<evidence type="ECO:0000256" key="3">
    <source>
        <dbReference type="ARBA" id="ARBA00022723"/>
    </source>
</evidence>
<gene>
    <name evidence="4" type="ORF">AABB29_12740</name>
</gene>
<evidence type="ECO:0000313" key="4">
    <source>
        <dbReference type="EMBL" id="WZC47766.1"/>
    </source>
</evidence>
<evidence type="ECO:0000313" key="5">
    <source>
        <dbReference type="Proteomes" id="UP001440612"/>
    </source>
</evidence>
<dbReference type="PANTHER" id="PTHR13778:SF47">
    <property type="entry name" value="LIPOPOLYSACCHARIDE 1,3-GALACTOSYLTRANSFERASE"/>
    <property type="match status" value="1"/>
</dbReference>